<reference evidence="2 3" key="1">
    <citation type="submission" date="2015-08" db="EMBL/GenBank/DDBJ databases">
        <title>Draft Genome Sequence of Pseudoalteromonas porphyrae UCD-SED14.</title>
        <authorList>
            <person name="Coil D.A."/>
            <person name="Jospin G."/>
            <person name="Lee R.D."/>
            <person name="Eisen J.A."/>
        </authorList>
    </citation>
    <scope>NUCLEOTIDE SEQUENCE [LARGE SCALE GENOMIC DNA]</scope>
    <source>
        <strain evidence="2 3">UCD-SED14</strain>
    </source>
</reference>
<dbReference type="STRING" id="187330.AMS58_04455"/>
<comment type="caution">
    <text evidence="2">The sequence shown here is derived from an EMBL/GenBank/DDBJ whole genome shotgun (WGS) entry which is preliminary data.</text>
</comment>
<evidence type="ECO:0000313" key="3">
    <source>
        <dbReference type="Proteomes" id="UP000037848"/>
    </source>
</evidence>
<gene>
    <name evidence="2" type="ORF">ADS77_12460</name>
</gene>
<sequence>MKIVYSALLLATTLITTAVEARDDITKYPIQQLLESSKAKDALLDIPLYFADQSYSKESSKYGEVISNKKTNAFGKSDTEACEWVMLSALKALQQRAVKEGMNAVVNIQSYYKKRKFISSTEYECGAGTIMAGVALKGTLVKL</sequence>
<proteinExistence type="predicted"/>
<dbReference type="PATRIC" id="fig|187330.3.peg.919"/>
<feature type="signal peptide" evidence="1">
    <location>
        <begin position="1"/>
        <end position="21"/>
    </location>
</feature>
<keyword evidence="3" id="KW-1185">Reference proteome</keyword>
<protein>
    <submittedName>
        <fullName evidence="2">Excinuclease ABC subunit A</fullName>
    </submittedName>
</protein>
<keyword evidence="1" id="KW-0732">Signal</keyword>
<accession>A0A0N1EWK1</accession>
<evidence type="ECO:0000313" key="2">
    <source>
        <dbReference type="EMBL" id="KPH62507.1"/>
    </source>
</evidence>
<name>A0A0N1EWK1_9GAMM</name>
<dbReference type="OrthoDB" id="8161726at2"/>
<organism evidence="2 3">
    <name type="scientific">Pseudoalteromonas porphyrae</name>
    <dbReference type="NCBI Taxonomy" id="187330"/>
    <lineage>
        <taxon>Bacteria</taxon>
        <taxon>Pseudomonadati</taxon>
        <taxon>Pseudomonadota</taxon>
        <taxon>Gammaproteobacteria</taxon>
        <taxon>Alteromonadales</taxon>
        <taxon>Pseudoalteromonadaceae</taxon>
        <taxon>Pseudoalteromonas</taxon>
    </lineage>
</organism>
<feature type="chain" id="PRO_5005870668" evidence="1">
    <location>
        <begin position="22"/>
        <end position="143"/>
    </location>
</feature>
<dbReference type="AlphaFoldDB" id="A0A0N1EWK1"/>
<dbReference type="Proteomes" id="UP000037848">
    <property type="component" value="Unassembled WGS sequence"/>
</dbReference>
<evidence type="ECO:0000256" key="1">
    <source>
        <dbReference type="SAM" id="SignalP"/>
    </source>
</evidence>
<dbReference type="RefSeq" id="WP_054454694.1">
    <property type="nucleotide sequence ID" value="NZ_LHPH01000013.1"/>
</dbReference>
<dbReference type="EMBL" id="LHPH01000013">
    <property type="protein sequence ID" value="KPH62507.1"/>
    <property type="molecule type" value="Genomic_DNA"/>
</dbReference>